<comment type="subcellular location">
    <subcellularLocation>
        <location evidence="1">Cell membrane</location>
        <topology evidence="1">Multi-pass membrane protein</topology>
    </subcellularLocation>
</comment>
<dbReference type="Pfam" id="PF01594">
    <property type="entry name" value="AI-2E_transport"/>
    <property type="match status" value="1"/>
</dbReference>
<feature type="transmembrane region" description="Helical" evidence="8">
    <location>
        <begin position="242"/>
        <end position="266"/>
    </location>
</feature>
<sequence>MHWTRYAVGVLATLAGLLLVWYFRDIVGYIIVSAVLAIIGTPLAKLMKRVRVRGRSVPDWLAALVVLLLLWGVGVAMFAIFIPLVFDKLTALASVDFSTILASFEQPLRKLQNFLEEYFSLNVSTISISDTIGAQVERLFNPEKLQNFLGSIVSGVANAVIALFSITFITFFFLKDDNLFLRIILAVTPTKYEGNVKHALSSASSLLSRYFIGILAESTIMMLMVSISLICCGYLPQNAFFIGLIVGVLNVIPYVGPWLGFGISLLVSMAFVGGGTTMTFIVLSLAITILAAQMIDNFLLQPLLYSNSVNAHPLEIFIVILMAGHFAGVVGMLFAIPGYTVLRVIAKEFFNHFKIVRKLTEKM</sequence>
<organism evidence="9 10">
    <name type="scientific">Alistipes inops</name>
    <dbReference type="NCBI Taxonomy" id="1501391"/>
    <lineage>
        <taxon>Bacteria</taxon>
        <taxon>Pseudomonadati</taxon>
        <taxon>Bacteroidota</taxon>
        <taxon>Bacteroidia</taxon>
        <taxon>Bacteroidales</taxon>
        <taxon>Rikenellaceae</taxon>
        <taxon>Alistipes</taxon>
    </lineage>
</organism>
<feature type="transmembrane region" description="Helical" evidence="8">
    <location>
        <begin position="60"/>
        <end position="86"/>
    </location>
</feature>
<dbReference type="EMBL" id="JRGF01000005">
    <property type="protein sequence ID" value="KHE42296.1"/>
    <property type="molecule type" value="Genomic_DNA"/>
</dbReference>
<keyword evidence="6 8" id="KW-1133">Transmembrane helix</keyword>
<feature type="transmembrane region" description="Helical" evidence="8">
    <location>
        <begin position="278"/>
        <end position="296"/>
    </location>
</feature>
<evidence type="ECO:0000313" key="10">
    <source>
        <dbReference type="Proteomes" id="UP000030889"/>
    </source>
</evidence>
<evidence type="ECO:0000256" key="8">
    <source>
        <dbReference type="SAM" id="Phobius"/>
    </source>
</evidence>
<name>A0ABR4YJR7_9BACT</name>
<evidence type="ECO:0000256" key="1">
    <source>
        <dbReference type="ARBA" id="ARBA00004651"/>
    </source>
</evidence>
<evidence type="ECO:0000256" key="4">
    <source>
        <dbReference type="ARBA" id="ARBA00022475"/>
    </source>
</evidence>
<feature type="transmembrane region" description="Helical" evidence="8">
    <location>
        <begin position="148"/>
        <end position="174"/>
    </location>
</feature>
<keyword evidence="7 8" id="KW-0472">Membrane</keyword>
<keyword evidence="5 8" id="KW-0812">Transmembrane</keyword>
<feature type="transmembrane region" description="Helical" evidence="8">
    <location>
        <begin position="316"/>
        <end position="342"/>
    </location>
</feature>
<dbReference type="InterPro" id="IPR002549">
    <property type="entry name" value="AI-2E-like"/>
</dbReference>
<evidence type="ECO:0000313" key="9">
    <source>
        <dbReference type="EMBL" id="KHE42296.1"/>
    </source>
</evidence>
<accession>A0ABR4YJR7</accession>
<feature type="transmembrane region" description="Helical" evidence="8">
    <location>
        <begin position="29"/>
        <end position="48"/>
    </location>
</feature>
<evidence type="ECO:0000256" key="5">
    <source>
        <dbReference type="ARBA" id="ARBA00022692"/>
    </source>
</evidence>
<dbReference type="PANTHER" id="PTHR21716">
    <property type="entry name" value="TRANSMEMBRANE PROTEIN"/>
    <property type="match status" value="1"/>
</dbReference>
<evidence type="ECO:0000256" key="3">
    <source>
        <dbReference type="ARBA" id="ARBA00022448"/>
    </source>
</evidence>
<keyword evidence="3" id="KW-0813">Transport</keyword>
<keyword evidence="4" id="KW-1003">Cell membrane</keyword>
<proteinExistence type="inferred from homology"/>
<evidence type="ECO:0008006" key="11">
    <source>
        <dbReference type="Google" id="ProtNLM"/>
    </source>
</evidence>
<gene>
    <name evidence="9" type="ORF">LG35_05250</name>
</gene>
<dbReference type="PANTHER" id="PTHR21716:SF53">
    <property type="entry name" value="PERMEASE PERM-RELATED"/>
    <property type="match status" value="1"/>
</dbReference>
<feature type="transmembrane region" description="Helical" evidence="8">
    <location>
        <begin position="210"/>
        <end position="236"/>
    </location>
</feature>
<keyword evidence="10" id="KW-1185">Reference proteome</keyword>
<evidence type="ECO:0000256" key="7">
    <source>
        <dbReference type="ARBA" id="ARBA00023136"/>
    </source>
</evidence>
<protein>
    <recommendedName>
        <fullName evidence="11">Permease</fullName>
    </recommendedName>
</protein>
<comment type="caution">
    <text evidence="9">The sequence shown here is derived from an EMBL/GenBank/DDBJ whole genome shotgun (WGS) entry which is preliminary data.</text>
</comment>
<evidence type="ECO:0000256" key="6">
    <source>
        <dbReference type="ARBA" id="ARBA00022989"/>
    </source>
</evidence>
<evidence type="ECO:0000256" key="2">
    <source>
        <dbReference type="ARBA" id="ARBA00009773"/>
    </source>
</evidence>
<feature type="transmembrane region" description="Helical" evidence="8">
    <location>
        <begin position="7"/>
        <end position="23"/>
    </location>
</feature>
<dbReference type="Proteomes" id="UP000030889">
    <property type="component" value="Unassembled WGS sequence"/>
</dbReference>
<reference evidence="9 10" key="1">
    <citation type="submission" date="2014-09" db="EMBL/GenBank/DDBJ databases">
        <title>Alistipes sp. 627, sp. nov., a novel member of the family Rikenellaceae isolated from human faeces.</title>
        <authorList>
            <person name="Shkoporov A.N."/>
            <person name="Chaplin A.V."/>
            <person name="Motuzova O.V."/>
            <person name="Kafarskaia L.I."/>
            <person name="Khokhlova E.V."/>
            <person name="Efimov B.A."/>
        </authorList>
    </citation>
    <scope>NUCLEOTIDE SEQUENCE [LARGE SCALE GENOMIC DNA]</scope>
    <source>
        <strain evidence="9 10">627</strain>
    </source>
</reference>
<comment type="similarity">
    <text evidence="2">Belongs to the autoinducer-2 exporter (AI-2E) (TC 2.A.86) family.</text>
</comment>